<dbReference type="PRINTS" id="PR00035">
    <property type="entry name" value="HTHGNTR"/>
</dbReference>
<dbReference type="Pfam" id="PF07702">
    <property type="entry name" value="UTRA"/>
    <property type="match status" value="1"/>
</dbReference>
<evidence type="ECO:0000313" key="6">
    <source>
        <dbReference type="Proteomes" id="UP000199494"/>
    </source>
</evidence>
<evidence type="ECO:0000313" key="5">
    <source>
        <dbReference type="EMBL" id="SDD88998.1"/>
    </source>
</evidence>
<evidence type="ECO:0000256" key="1">
    <source>
        <dbReference type="ARBA" id="ARBA00023015"/>
    </source>
</evidence>
<proteinExistence type="predicted"/>
<dbReference type="CDD" id="cd07377">
    <property type="entry name" value="WHTH_GntR"/>
    <property type="match status" value="1"/>
</dbReference>
<dbReference type="AlphaFoldDB" id="A0A1G6YF52"/>
<dbReference type="InterPro" id="IPR036390">
    <property type="entry name" value="WH_DNA-bd_sf"/>
</dbReference>
<reference evidence="5 6" key="1">
    <citation type="submission" date="2016-10" db="EMBL/GenBank/DDBJ databases">
        <authorList>
            <person name="de Groot N.N."/>
        </authorList>
    </citation>
    <scope>NUCLEOTIDE SEQUENCE [LARGE SCALE GENOMIC DNA]</scope>
    <source>
        <strain evidence="5 6">CGMCC 4.5506</strain>
    </source>
</reference>
<dbReference type="SMART" id="SM00866">
    <property type="entry name" value="UTRA"/>
    <property type="match status" value="1"/>
</dbReference>
<keyword evidence="2" id="KW-0238">DNA-binding</keyword>
<dbReference type="InterPro" id="IPR011663">
    <property type="entry name" value="UTRA"/>
</dbReference>
<dbReference type="InterPro" id="IPR036388">
    <property type="entry name" value="WH-like_DNA-bd_sf"/>
</dbReference>
<dbReference type="InterPro" id="IPR028978">
    <property type="entry name" value="Chorismate_lyase_/UTRA_dom_sf"/>
</dbReference>
<dbReference type="SUPFAM" id="SSF64288">
    <property type="entry name" value="Chorismate lyase-like"/>
    <property type="match status" value="1"/>
</dbReference>
<keyword evidence="6" id="KW-1185">Reference proteome</keyword>
<dbReference type="Gene3D" id="3.40.1410.10">
    <property type="entry name" value="Chorismate lyase-like"/>
    <property type="match status" value="1"/>
</dbReference>
<sequence>MTDHMYERIATALREQIVEGALQPGERLPTQEVLSEQFGVSRIVARRALDILEDEGLIDRVRGGGAFVRRYQPLVRRSAQHYQTDPGAPFAEEAFAAERIPRYSHNTYPDRAGLDIAKRLQIPVGSDVMRTDYVSYANDEPMMLTYSYEPLAITKGTPIERPEEGIHMTAGLVDRFTSIEMRPTRVVERLRSRMPRPSETEQLQLRPGTPVILIVRTTYHDQIPLETADILLDAHRYELEYSLRVDPLQ</sequence>
<dbReference type="GO" id="GO:0003700">
    <property type="term" value="F:DNA-binding transcription factor activity"/>
    <property type="evidence" value="ECO:0007669"/>
    <property type="project" value="InterPro"/>
</dbReference>
<evidence type="ECO:0000256" key="2">
    <source>
        <dbReference type="ARBA" id="ARBA00023125"/>
    </source>
</evidence>
<dbReference type="GO" id="GO:0003677">
    <property type="term" value="F:DNA binding"/>
    <property type="evidence" value="ECO:0007669"/>
    <property type="project" value="UniProtKB-KW"/>
</dbReference>
<dbReference type="InterPro" id="IPR050679">
    <property type="entry name" value="Bact_HTH_transcr_reg"/>
</dbReference>
<dbReference type="Gene3D" id="1.10.10.10">
    <property type="entry name" value="Winged helix-like DNA-binding domain superfamily/Winged helix DNA-binding domain"/>
    <property type="match status" value="1"/>
</dbReference>
<name>A0A1G6YF52_9PSEU</name>
<dbReference type="SMART" id="SM00345">
    <property type="entry name" value="HTH_GNTR"/>
    <property type="match status" value="1"/>
</dbReference>
<dbReference type="RefSeq" id="WP_143021465.1">
    <property type="nucleotide sequence ID" value="NZ_FMZE01000014.1"/>
</dbReference>
<dbReference type="InterPro" id="IPR000524">
    <property type="entry name" value="Tscrpt_reg_HTH_GntR"/>
</dbReference>
<keyword evidence="3" id="KW-0804">Transcription</keyword>
<feature type="domain" description="HTH gntR-type" evidence="4">
    <location>
        <begin position="3"/>
        <end position="71"/>
    </location>
</feature>
<organism evidence="5 6">
    <name type="scientific">Prauserella marina</name>
    <dbReference type="NCBI Taxonomy" id="530584"/>
    <lineage>
        <taxon>Bacteria</taxon>
        <taxon>Bacillati</taxon>
        <taxon>Actinomycetota</taxon>
        <taxon>Actinomycetes</taxon>
        <taxon>Pseudonocardiales</taxon>
        <taxon>Pseudonocardiaceae</taxon>
        <taxon>Prauserella</taxon>
    </lineage>
</organism>
<gene>
    <name evidence="5" type="ORF">SAMN05421630_1145</name>
</gene>
<dbReference type="PROSITE" id="PS50949">
    <property type="entry name" value="HTH_GNTR"/>
    <property type="match status" value="1"/>
</dbReference>
<dbReference type="EMBL" id="FMZE01000014">
    <property type="protein sequence ID" value="SDD88998.1"/>
    <property type="molecule type" value="Genomic_DNA"/>
</dbReference>
<protein>
    <submittedName>
        <fullName evidence="5">GntR family transcriptional regulator</fullName>
    </submittedName>
</protein>
<dbReference type="PANTHER" id="PTHR44846:SF17">
    <property type="entry name" value="GNTR-FAMILY TRANSCRIPTIONAL REGULATOR"/>
    <property type="match status" value="1"/>
</dbReference>
<dbReference type="GO" id="GO:0045892">
    <property type="term" value="P:negative regulation of DNA-templated transcription"/>
    <property type="evidence" value="ECO:0007669"/>
    <property type="project" value="TreeGrafter"/>
</dbReference>
<evidence type="ECO:0000256" key="3">
    <source>
        <dbReference type="ARBA" id="ARBA00023163"/>
    </source>
</evidence>
<dbReference type="STRING" id="530584.SAMN05421630_1145"/>
<dbReference type="Pfam" id="PF00392">
    <property type="entry name" value="GntR"/>
    <property type="match status" value="1"/>
</dbReference>
<dbReference type="PANTHER" id="PTHR44846">
    <property type="entry name" value="MANNOSYL-D-GLYCERATE TRANSPORT/METABOLISM SYSTEM REPRESSOR MNGR-RELATED"/>
    <property type="match status" value="1"/>
</dbReference>
<evidence type="ECO:0000259" key="4">
    <source>
        <dbReference type="PROSITE" id="PS50949"/>
    </source>
</evidence>
<accession>A0A1G6YF52</accession>
<dbReference type="SUPFAM" id="SSF46785">
    <property type="entry name" value="Winged helix' DNA-binding domain"/>
    <property type="match status" value="1"/>
</dbReference>
<dbReference type="Proteomes" id="UP000199494">
    <property type="component" value="Unassembled WGS sequence"/>
</dbReference>
<keyword evidence="1" id="KW-0805">Transcription regulation</keyword>